<reference evidence="1 2" key="1">
    <citation type="submission" date="2024-06" db="EMBL/GenBank/DDBJ databases">
        <title>A chromosome level genome sequence of Diviner's sage (Salvia divinorum).</title>
        <authorList>
            <person name="Ford S.A."/>
            <person name="Ro D.-K."/>
            <person name="Ness R.W."/>
            <person name="Phillips M.A."/>
        </authorList>
    </citation>
    <scope>NUCLEOTIDE SEQUENCE [LARGE SCALE GENOMIC DNA]</scope>
    <source>
        <strain evidence="1">SAF-2024a</strain>
        <tissue evidence="1">Leaf</tissue>
    </source>
</reference>
<sequence length="102" mass="11685">MKRDFFVEKHLDILHSRIEILLRVSYEWIKGYDFNRRGWTGLLALLGSKNDAAEASSPTWWRPASSAFFAKSEFRTFGQSGGWQWHAFSKCISISGVSPKSV</sequence>
<evidence type="ECO:0000313" key="2">
    <source>
        <dbReference type="Proteomes" id="UP001567538"/>
    </source>
</evidence>
<proteinExistence type="predicted"/>
<dbReference type="Proteomes" id="UP001567538">
    <property type="component" value="Unassembled WGS sequence"/>
</dbReference>
<evidence type="ECO:0000313" key="1">
    <source>
        <dbReference type="EMBL" id="KAL1533528.1"/>
    </source>
</evidence>
<name>A0ABD1FR81_SALDI</name>
<dbReference type="AlphaFoldDB" id="A0ABD1FR81"/>
<organism evidence="1 2">
    <name type="scientific">Salvia divinorum</name>
    <name type="common">Maria pastora</name>
    <name type="synonym">Diviner's sage</name>
    <dbReference type="NCBI Taxonomy" id="28513"/>
    <lineage>
        <taxon>Eukaryota</taxon>
        <taxon>Viridiplantae</taxon>
        <taxon>Streptophyta</taxon>
        <taxon>Embryophyta</taxon>
        <taxon>Tracheophyta</taxon>
        <taxon>Spermatophyta</taxon>
        <taxon>Magnoliopsida</taxon>
        <taxon>eudicotyledons</taxon>
        <taxon>Gunneridae</taxon>
        <taxon>Pentapetalae</taxon>
        <taxon>asterids</taxon>
        <taxon>lamiids</taxon>
        <taxon>Lamiales</taxon>
        <taxon>Lamiaceae</taxon>
        <taxon>Nepetoideae</taxon>
        <taxon>Mentheae</taxon>
        <taxon>Salviinae</taxon>
        <taxon>Salvia</taxon>
        <taxon>Salvia subgen. Calosphace</taxon>
    </lineage>
</organism>
<keyword evidence="2" id="KW-1185">Reference proteome</keyword>
<dbReference type="EMBL" id="JBEAFC010000014">
    <property type="protein sequence ID" value="KAL1533528.1"/>
    <property type="molecule type" value="Genomic_DNA"/>
</dbReference>
<comment type="caution">
    <text evidence="1">The sequence shown here is derived from an EMBL/GenBank/DDBJ whole genome shotgun (WGS) entry which is preliminary data.</text>
</comment>
<gene>
    <name evidence="1" type="ORF">AAHA92_33403</name>
</gene>
<protein>
    <submittedName>
        <fullName evidence="1">Uncharacterized protein</fullName>
    </submittedName>
</protein>
<accession>A0ABD1FR81</accession>